<organism evidence="9 10">
    <name type="scientific">Treponema maltophilum ATCC 51939</name>
    <dbReference type="NCBI Taxonomy" id="1125699"/>
    <lineage>
        <taxon>Bacteria</taxon>
        <taxon>Pseudomonadati</taxon>
        <taxon>Spirochaetota</taxon>
        <taxon>Spirochaetia</taxon>
        <taxon>Spirochaetales</taxon>
        <taxon>Treponemataceae</taxon>
        <taxon>Treponema</taxon>
    </lineage>
</organism>
<keyword evidence="9" id="KW-0808">Transferase</keyword>
<dbReference type="GO" id="GO:0005524">
    <property type="term" value="F:ATP binding"/>
    <property type="evidence" value="ECO:0007669"/>
    <property type="project" value="UniProtKB-KW"/>
</dbReference>
<comment type="caution">
    <text evidence="9">The sequence shown here is derived from an EMBL/GenBank/DDBJ whole genome shotgun (WGS) entry which is preliminary data.</text>
</comment>
<dbReference type="GO" id="GO:0017118">
    <property type="term" value="F:lipoyltransferase activity"/>
    <property type="evidence" value="ECO:0007669"/>
    <property type="project" value="TreeGrafter"/>
</dbReference>
<keyword evidence="5" id="KW-0547">Nucleotide-binding</keyword>
<evidence type="ECO:0000256" key="3">
    <source>
        <dbReference type="ARBA" id="ARBA00012367"/>
    </source>
</evidence>
<dbReference type="Proteomes" id="UP000014541">
    <property type="component" value="Unassembled WGS sequence"/>
</dbReference>
<feature type="domain" description="BPL/LPL catalytic" evidence="8">
    <location>
        <begin position="27"/>
        <end position="214"/>
    </location>
</feature>
<proteinExistence type="predicted"/>
<dbReference type="PANTHER" id="PTHR12561">
    <property type="entry name" value="LIPOATE-PROTEIN LIGASE"/>
    <property type="match status" value="1"/>
</dbReference>
<sequence length="328" mass="37266">MTYIDHDNTDPCFNFAAEEYFMDEKDIGDDSLFMFWRTKPTLMVGRFQNTVEEINQAYVRDHGIAVVRRNSGGGTIYTDESAWQFSFIIKNYAQSEISFQSFTRPIADCLKKIGIQAEFGSRNDLMIGGKKFSGNAQYRKQNAMIHHGSVLFDTDLSALTESLNVSKDKIISKGIKSVREHVTNVAEHLRVPVSAEAFKTLMVEGILRSEDRRYKPGVSDIKRIEQIADSKFRTWEWNYGRSPAFGIERKKRFAAGGVQVKLNIVNGIIEDCKIFGDFFESGNIAAAEQALCGIPYTREAVAQRVDSHKLYENFYLLGRSELIESIIE</sequence>
<dbReference type="InterPro" id="IPR004562">
    <property type="entry name" value="LipoylTrfase_LipoateP_Ligase"/>
</dbReference>
<keyword evidence="4 9" id="KW-0436">Ligase</keyword>
<protein>
    <recommendedName>
        <fullName evidence="3">lipoate--protein ligase</fullName>
        <ecNumber evidence="3">6.3.1.20</ecNumber>
    </recommendedName>
</protein>
<evidence type="ECO:0000256" key="7">
    <source>
        <dbReference type="ARBA" id="ARBA00048037"/>
    </source>
</evidence>
<evidence type="ECO:0000313" key="10">
    <source>
        <dbReference type="Proteomes" id="UP000014541"/>
    </source>
</evidence>
<dbReference type="InterPro" id="IPR019491">
    <property type="entry name" value="Lipoate_protein_ligase_C"/>
</dbReference>
<dbReference type="EMBL" id="ATFF01000006">
    <property type="protein sequence ID" value="EPF30704.1"/>
    <property type="molecule type" value="Genomic_DNA"/>
</dbReference>
<evidence type="ECO:0000259" key="8">
    <source>
        <dbReference type="PROSITE" id="PS51733"/>
    </source>
</evidence>
<dbReference type="UniPathway" id="UPA00537">
    <property type="reaction ID" value="UER00594"/>
</dbReference>
<dbReference type="PANTHER" id="PTHR12561:SF3">
    <property type="entry name" value="LIPOYLTRANSFERASE 1, MITOCHONDRIAL"/>
    <property type="match status" value="1"/>
</dbReference>
<dbReference type="RefSeq" id="WP_016525315.1">
    <property type="nucleotide sequence ID" value="NZ_KE332518.1"/>
</dbReference>
<gene>
    <name evidence="9" type="ORF">HMPREF9194_01023</name>
</gene>
<comment type="pathway">
    <text evidence="1">Protein modification; protein lipoylation via exogenous pathway; protein N(6)-(lipoyl)lysine from lipoate: step 2/2.</text>
</comment>
<dbReference type="Gene3D" id="3.30.390.50">
    <property type="entry name" value="CO dehydrogenase flavoprotein, C-terminal domain"/>
    <property type="match status" value="1"/>
</dbReference>
<reference evidence="9 10" key="1">
    <citation type="submission" date="2013-04" db="EMBL/GenBank/DDBJ databases">
        <title>The Genome Sequence of Treponema maltophilum ATCC 51939.</title>
        <authorList>
            <consortium name="The Broad Institute Genomics Platform"/>
            <person name="Earl A."/>
            <person name="Ward D."/>
            <person name="Feldgarden M."/>
            <person name="Gevers D."/>
            <person name="Leonetti C."/>
            <person name="Blanton J.M."/>
            <person name="Dewhirst F.E."/>
            <person name="Izard J."/>
            <person name="Walker B."/>
            <person name="Young S."/>
            <person name="Zeng Q."/>
            <person name="Gargeya S."/>
            <person name="Fitzgerald M."/>
            <person name="Haas B."/>
            <person name="Abouelleil A."/>
            <person name="Allen A.W."/>
            <person name="Alvarado L."/>
            <person name="Arachchi H.M."/>
            <person name="Berlin A.M."/>
            <person name="Chapman S.B."/>
            <person name="Gainer-Dewar J."/>
            <person name="Goldberg J."/>
            <person name="Griggs A."/>
            <person name="Gujja S."/>
            <person name="Hansen M."/>
            <person name="Howarth C."/>
            <person name="Imamovic A."/>
            <person name="Ireland A."/>
            <person name="Larimer J."/>
            <person name="McCowan C."/>
            <person name="Murphy C."/>
            <person name="Pearson M."/>
            <person name="Poon T.W."/>
            <person name="Priest M."/>
            <person name="Roberts A."/>
            <person name="Saif S."/>
            <person name="Shea T."/>
            <person name="Sisk P."/>
            <person name="Sykes S."/>
            <person name="Wortman J."/>
            <person name="Nusbaum C."/>
            <person name="Birren B."/>
        </authorList>
    </citation>
    <scope>NUCLEOTIDE SEQUENCE [LARGE SCALE GENOMIC DNA]</scope>
    <source>
        <strain evidence="9 10">ATCC 51939</strain>
    </source>
</reference>
<dbReference type="GO" id="GO:0016979">
    <property type="term" value="F:lipoate-protein ligase activity"/>
    <property type="evidence" value="ECO:0007669"/>
    <property type="project" value="UniProtKB-EC"/>
</dbReference>
<dbReference type="GO" id="GO:0009249">
    <property type="term" value="P:protein lipoylation"/>
    <property type="evidence" value="ECO:0007669"/>
    <property type="project" value="InterPro"/>
</dbReference>
<evidence type="ECO:0000256" key="4">
    <source>
        <dbReference type="ARBA" id="ARBA00022598"/>
    </source>
</evidence>
<accession>S3L1Q7</accession>
<evidence type="ECO:0000256" key="1">
    <source>
        <dbReference type="ARBA" id="ARBA00005085"/>
    </source>
</evidence>
<dbReference type="GO" id="GO:0005737">
    <property type="term" value="C:cytoplasm"/>
    <property type="evidence" value="ECO:0007669"/>
    <property type="project" value="TreeGrafter"/>
</dbReference>
<dbReference type="Pfam" id="PF10437">
    <property type="entry name" value="Lip_prot_lig_C"/>
    <property type="match status" value="1"/>
</dbReference>
<dbReference type="SUPFAM" id="SSF55681">
    <property type="entry name" value="Class II aaRS and biotin synthetases"/>
    <property type="match status" value="1"/>
</dbReference>
<dbReference type="CDD" id="cd16443">
    <property type="entry name" value="LplA"/>
    <property type="match status" value="1"/>
</dbReference>
<dbReference type="EC" id="6.3.1.20" evidence="3"/>
<keyword evidence="6" id="KW-0067">ATP-binding</keyword>
<dbReference type="InterPro" id="IPR004143">
    <property type="entry name" value="BPL_LPL_catalytic"/>
</dbReference>
<evidence type="ECO:0000256" key="6">
    <source>
        <dbReference type="ARBA" id="ARBA00022840"/>
    </source>
</evidence>
<name>S3L1Q7_TREMA</name>
<dbReference type="AlphaFoldDB" id="S3L1Q7"/>
<evidence type="ECO:0000256" key="5">
    <source>
        <dbReference type="ARBA" id="ARBA00022741"/>
    </source>
</evidence>
<evidence type="ECO:0000313" key="9">
    <source>
        <dbReference type="EMBL" id="EPF30704.1"/>
    </source>
</evidence>
<dbReference type="eggNOG" id="COG0095">
    <property type="taxonomic scope" value="Bacteria"/>
</dbReference>
<dbReference type="Gene3D" id="3.30.930.10">
    <property type="entry name" value="Bira Bifunctional Protein, Domain 2"/>
    <property type="match status" value="1"/>
</dbReference>
<dbReference type="Pfam" id="PF21948">
    <property type="entry name" value="LplA-B_cat"/>
    <property type="match status" value="1"/>
</dbReference>
<dbReference type="OrthoDB" id="9788148at2"/>
<dbReference type="NCBIfam" id="TIGR00545">
    <property type="entry name" value="lipoyltrans"/>
    <property type="match status" value="1"/>
</dbReference>
<dbReference type="STRING" id="1125699.HMPREF9194_01023"/>
<comment type="pathway">
    <text evidence="2">Protein modification; protein lipoylation via exogenous pathway; protein N(6)-(lipoyl)lysine from lipoate: step 1/2.</text>
</comment>
<dbReference type="PROSITE" id="PS51733">
    <property type="entry name" value="BPL_LPL_CATALYTIC"/>
    <property type="match status" value="1"/>
</dbReference>
<dbReference type="HOGENOM" id="CLU_022986_0_2_12"/>
<dbReference type="PATRIC" id="fig|1125699.3.peg.1045"/>
<keyword evidence="10" id="KW-1185">Reference proteome</keyword>
<dbReference type="SUPFAM" id="SSF82649">
    <property type="entry name" value="SufE/NifU"/>
    <property type="match status" value="1"/>
</dbReference>
<evidence type="ECO:0000256" key="2">
    <source>
        <dbReference type="ARBA" id="ARBA00005124"/>
    </source>
</evidence>
<dbReference type="InterPro" id="IPR045864">
    <property type="entry name" value="aa-tRNA-synth_II/BPL/LPL"/>
</dbReference>
<comment type="catalytic activity">
    <reaction evidence="7">
        <text>L-lysyl-[lipoyl-carrier protein] + (R)-lipoate + ATP = N(6)-[(R)-lipoyl]-L-lysyl-[lipoyl-carrier protein] + AMP + diphosphate + H(+)</text>
        <dbReference type="Rhea" id="RHEA:49288"/>
        <dbReference type="Rhea" id="RHEA-COMP:10500"/>
        <dbReference type="Rhea" id="RHEA-COMP:10502"/>
        <dbReference type="ChEBI" id="CHEBI:15378"/>
        <dbReference type="ChEBI" id="CHEBI:29969"/>
        <dbReference type="ChEBI" id="CHEBI:30616"/>
        <dbReference type="ChEBI" id="CHEBI:33019"/>
        <dbReference type="ChEBI" id="CHEBI:83088"/>
        <dbReference type="ChEBI" id="CHEBI:83099"/>
        <dbReference type="ChEBI" id="CHEBI:456215"/>
        <dbReference type="EC" id="6.3.1.20"/>
    </reaction>
</comment>